<feature type="transmembrane region" description="Helical" evidence="7">
    <location>
        <begin position="225"/>
        <end position="245"/>
    </location>
</feature>
<feature type="transmembrane region" description="Helical" evidence="7">
    <location>
        <begin position="193"/>
        <end position="213"/>
    </location>
</feature>
<comment type="subcellular location">
    <subcellularLocation>
        <location evidence="1">Cell membrane</location>
        <topology evidence="1">Multi-pass membrane protein</topology>
    </subcellularLocation>
</comment>
<evidence type="ECO:0000256" key="1">
    <source>
        <dbReference type="ARBA" id="ARBA00004651"/>
    </source>
</evidence>
<evidence type="ECO:0000256" key="2">
    <source>
        <dbReference type="ARBA" id="ARBA00005262"/>
    </source>
</evidence>
<protein>
    <submittedName>
        <fullName evidence="8">Chromate efflux transporter</fullName>
    </submittedName>
</protein>
<name>A0A7G9S2Q7_9MICO</name>
<feature type="transmembrane region" description="Helical" evidence="7">
    <location>
        <begin position="140"/>
        <end position="173"/>
    </location>
</feature>
<feature type="transmembrane region" description="Helical" evidence="7">
    <location>
        <begin position="292"/>
        <end position="315"/>
    </location>
</feature>
<comment type="similarity">
    <text evidence="2">Belongs to the chromate ion transporter (CHR) (TC 2.A.51) family.</text>
</comment>
<keyword evidence="6 7" id="KW-0472">Membrane</keyword>
<dbReference type="InterPro" id="IPR014047">
    <property type="entry name" value="Chr_Tranpt_l_chain"/>
</dbReference>
<dbReference type="InterPro" id="IPR003370">
    <property type="entry name" value="Chromate_transpt"/>
</dbReference>
<keyword evidence="4 7" id="KW-0812">Transmembrane</keyword>
<evidence type="ECO:0000256" key="5">
    <source>
        <dbReference type="ARBA" id="ARBA00022989"/>
    </source>
</evidence>
<sequence length="399" mass="40595">MSHSAEVFRAFLKLGVTSFGGPVAHLGYFREELVAKRKWVSEQQYSELVAICQFLPGPASSQVGFALGLIRGGYLGALAAWTAFTLPSAILLVLFAIGAVTLDGAIGAGVISGLTAVAVAVVAHAVWGMARTLTPDLRRIGIAIVAALLALLLPGAIGQVAAIGVGILAGVAWCRRVDQPEATPLQIGVSRRAGVVALTFWMLLLVLLPIAAATTRSPGVSLIDAFYRSGALVFGGGHVVLPLLAAEPAIANAVTPEQILAGYGAAQAVPGPLFTFASFLGFEMGVGGSAPLTALIALIAIFLPGMLLLLAVLPFWSQVRGKPVMRAAIAGANAAVVGILAAALWNPVVTSGITSPATLVIAGVGLVLLFAARFPAWAVVLTGVVAGALSGATGFGLFW</sequence>
<proteinExistence type="inferred from homology"/>
<evidence type="ECO:0000256" key="4">
    <source>
        <dbReference type="ARBA" id="ARBA00022692"/>
    </source>
</evidence>
<feature type="transmembrane region" description="Helical" evidence="7">
    <location>
        <begin position="351"/>
        <end position="371"/>
    </location>
</feature>
<feature type="transmembrane region" description="Helical" evidence="7">
    <location>
        <begin position="327"/>
        <end position="345"/>
    </location>
</feature>
<feature type="transmembrane region" description="Helical" evidence="7">
    <location>
        <begin position="78"/>
        <end position="100"/>
    </location>
</feature>
<keyword evidence="5 7" id="KW-1133">Transmembrane helix</keyword>
<accession>A0A7G9S2Q7</accession>
<dbReference type="PIRSF" id="PIRSF004810">
    <property type="entry name" value="ChrA"/>
    <property type="match status" value="1"/>
</dbReference>
<reference evidence="8 9" key="1">
    <citation type="submission" date="2020-08" db="EMBL/GenBank/DDBJ databases">
        <title>Genome sequence of Leucobacter denitrificans KACC 14055T.</title>
        <authorList>
            <person name="Hyun D.-W."/>
            <person name="Bae J.-W."/>
        </authorList>
    </citation>
    <scope>NUCLEOTIDE SEQUENCE [LARGE SCALE GENOMIC DNA]</scope>
    <source>
        <strain evidence="8 9">KACC 14055</strain>
    </source>
</reference>
<evidence type="ECO:0000256" key="7">
    <source>
        <dbReference type="SAM" id="Phobius"/>
    </source>
</evidence>
<dbReference type="Proteomes" id="UP000515934">
    <property type="component" value="Chromosome"/>
</dbReference>
<dbReference type="EMBL" id="CP060716">
    <property type="protein sequence ID" value="QNN62132.1"/>
    <property type="molecule type" value="Genomic_DNA"/>
</dbReference>
<dbReference type="KEGG" id="ldn:H9L06_07475"/>
<evidence type="ECO:0000256" key="6">
    <source>
        <dbReference type="ARBA" id="ARBA00023136"/>
    </source>
</evidence>
<dbReference type="RefSeq" id="WP_187554603.1">
    <property type="nucleotide sequence ID" value="NZ_CP060716.1"/>
</dbReference>
<dbReference type="NCBIfam" id="TIGR00937">
    <property type="entry name" value="2A51"/>
    <property type="match status" value="1"/>
</dbReference>
<organism evidence="8 9">
    <name type="scientific">Leucobacter denitrificans</name>
    <dbReference type="NCBI Taxonomy" id="683042"/>
    <lineage>
        <taxon>Bacteria</taxon>
        <taxon>Bacillati</taxon>
        <taxon>Actinomycetota</taxon>
        <taxon>Actinomycetes</taxon>
        <taxon>Micrococcales</taxon>
        <taxon>Microbacteriaceae</taxon>
        <taxon>Leucobacter</taxon>
    </lineage>
</organism>
<evidence type="ECO:0000313" key="9">
    <source>
        <dbReference type="Proteomes" id="UP000515934"/>
    </source>
</evidence>
<feature type="transmembrane region" description="Helical" evidence="7">
    <location>
        <begin position="106"/>
        <end position="128"/>
    </location>
</feature>
<dbReference type="GO" id="GO:0015109">
    <property type="term" value="F:chromate transmembrane transporter activity"/>
    <property type="evidence" value="ECO:0007669"/>
    <property type="project" value="InterPro"/>
</dbReference>
<keyword evidence="9" id="KW-1185">Reference proteome</keyword>
<evidence type="ECO:0000256" key="3">
    <source>
        <dbReference type="ARBA" id="ARBA00022475"/>
    </source>
</evidence>
<evidence type="ECO:0000313" key="8">
    <source>
        <dbReference type="EMBL" id="QNN62132.1"/>
    </source>
</evidence>
<keyword evidence="3" id="KW-1003">Cell membrane</keyword>
<dbReference type="AlphaFoldDB" id="A0A7G9S2Q7"/>
<dbReference type="GO" id="GO:0005886">
    <property type="term" value="C:plasma membrane"/>
    <property type="evidence" value="ECO:0007669"/>
    <property type="project" value="UniProtKB-SubCell"/>
</dbReference>
<feature type="transmembrane region" description="Helical" evidence="7">
    <location>
        <begin position="378"/>
        <end position="398"/>
    </location>
</feature>
<dbReference type="PANTHER" id="PTHR33567">
    <property type="entry name" value="CHROMATE ION TRANSPORTER (EUROFUNG)"/>
    <property type="match status" value="1"/>
</dbReference>
<gene>
    <name evidence="8" type="primary">chrA</name>
    <name evidence="8" type="ORF">H9L06_07475</name>
</gene>
<dbReference type="Pfam" id="PF02417">
    <property type="entry name" value="Chromate_transp"/>
    <property type="match status" value="2"/>
</dbReference>
<dbReference type="PANTHER" id="PTHR33567:SF3">
    <property type="entry name" value="CHROMATE ION TRANSPORTER (EUROFUNG)"/>
    <property type="match status" value="1"/>
</dbReference>